<feature type="domain" description="CCAAT-binding factor" evidence="2">
    <location>
        <begin position="352"/>
        <end position="515"/>
    </location>
</feature>
<evidence type="ECO:0000313" key="3">
    <source>
        <dbReference type="EMBL" id="CDR94208.1"/>
    </source>
</evidence>
<gene>
    <name evidence="3" type="ORF">BBBOND_0105170</name>
</gene>
<organism evidence="3 4">
    <name type="scientific">Babesia bigemina</name>
    <dbReference type="NCBI Taxonomy" id="5866"/>
    <lineage>
        <taxon>Eukaryota</taxon>
        <taxon>Sar</taxon>
        <taxon>Alveolata</taxon>
        <taxon>Apicomplexa</taxon>
        <taxon>Aconoidasida</taxon>
        <taxon>Piroplasmida</taxon>
        <taxon>Babesiidae</taxon>
        <taxon>Babesia</taxon>
    </lineage>
</organism>
<dbReference type="AlphaFoldDB" id="A0A061D0M7"/>
<dbReference type="Proteomes" id="UP000033188">
    <property type="component" value="Chromosome 1"/>
</dbReference>
<dbReference type="Pfam" id="PF03914">
    <property type="entry name" value="CBF"/>
    <property type="match status" value="1"/>
</dbReference>
<accession>A0A061D0M7</accession>
<dbReference type="RefSeq" id="XP_012766394.1">
    <property type="nucleotide sequence ID" value="XM_012910940.1"/>
</dbReference>
<comment type="similarity">
    <text evidence="1">Belongs to the CBF/MAK21 family.</text>
</comment>
<dbReference type="GO" id="GO:0032040">
    <property type="term" value="C:small-subunit processome"/>
    <property type="evidence" value="ECO:0007669"/>
    <property type="project" value="TreeGrafter"/>
</dbReference>
<protein>
    <recommendedName>
        <fullName evidence="2">CCAAT-binding factor domain-containing protein</fullName>
    </recommendedName>
</protein>
<dbReference type="InterPro" id="IPR005612">
    <property type="entry name" value="CCAAT-binding_factor"/>
</dbReference>
<dbReference type="GO" id="GO:0030692">
    <property type="term" value="C:Noc4p-Nop14p complex"/>
    <property type="evidence" value="ECO:0007669"/>
    <property type="project" value="TreeGrafter"/>
</dbReference>
<keyword evidence="4" id="KW-1185">Reference proteome</keyword>
<dbReference type="GeneID" id="24562749"/>
<dbReference type="PANTHER" id="PTHR12455">
    <property type="entry name" value="NUCLEOLAR COMPLEX PROTEIN 4"/>
    <property type="match status" value="1"/>
</dbReference>
<proteinExistence type="inferred from homology"/>
<dbReference type="PANTHER" id="PTHR12455:SF0">
    <property type="entry name" value="NUCLEOLAR COMPLEX PROTEIN 4 HOMOLOG"/>
    <property type="match status" value="1"/>
</dbReference>
<sequence length="581" mass="65850">MSPKDVVLSELAKGSNELNKTLGTTSIEVVFQKIDHLVEKIFVAKADIRCFFDRQFFTCGTKPGCDGNTNESKTRHASVKLRQICFNFFRTVTTLSQKEGYTIHLIPRLFTVLRLEISLRDLDPKGDEANKDVGNPFPLPLLEYIIGLMLHSVDYDDGIIENVLHDYVVSSNEWIYNAYSVLENILKDFVVPHFNLYKNESVSSNLFFARCVSFLLTLPTPQLSHRLNDTSAPDSGAVFEHSDANDGYDSDSDIDYGSVSSGEDDADVSVSSESVEAHVSATVTGLQWPFNFTKVYAAVWQGVIFANIPMSTELLARIMSRMPTAILPYTKTPVIYANWLIGHLHGDDKVLSMLSLGSIFELILKYGLAELDCMCADGNLQSSISEFYGLLYRNINTFVINCKFGTQFLCFLNMALKSTMMPSRMTMKFIKKIIRMSCFTNSMKSAALLVIAFNLLKRHAQTYLNIVHWDTIKEANRTRDVSDMDILTNVVESNDDEIVTAFLWELPLLMNHFNERSAVIASTFFSDLKRKRSTLLRAEDVILSDSRDHLRQDLVRTCREDTHAFRKKLQKKTKLSSKIFE</sequence>
<reference evidence="4" key="1">
    <citation type="journal article" date="2014" name="Nucleic Acids Res.">
        <title>The evolutionary dynamics of variant antigen genes in Babesia reveal a history of genomic innovation underlying host-parasite interaction.</title>
        <authorList>
            <person name="Jackson A.P."/>
            <person name="Otto T.D."/>
            <person name="Darby A."/>
            <person name="Ramaprasad A."/>
            <person name="Xia D."/>
            <person name="Echaide I.E."/>
            <person name="Farber M."/>
            <person name="Gahlot S."/>
            <person name="Gamble J."/>
            <person name="Gupta D."/>
            <person name="Gupta Y."/>
            <person name="Jackson L."/>
            <person name="Malandrin L."/>
            <person name="Malas T.B."/>
            <person name="Moussa E."/>
            <person name="Nair M."/>
            <person name="Reid A.J."/>
            <person name="Sanders M."/>
            <person name="Sharma J."/>
            <person name="Tracey A."/>
            <person name="Quail M.A."/>
            <person name="Weir W."/>
            <person name="Wastling J.M."/>
            <person name="Hall N."/>
            <person name="Willadsen P."/>
            <person name="Lingelbach K."/>
            <person name="Shiels B."/>
            <person name="Tait A."/>
            <person name="Berriman M."/>
            <person name="Allred D.R."/>
            <person name="Pain A."/>
        </authorList>
    </citation>
    <scope>NUCLEOTIDE SEQUENCE [LARGE SCALE GENOMIC DNA]</scope>
    <source>
        <strain evidence="4">Bond</strain>
    </source>
</reference>
<name>A0A061D0M7_BABBI</name>
<dbReference type="STRING" id="5866.A0A061D0M7"/>
<dbReference type="OMA" id="NCLFELI"/>
<dbReference type="KEGG" id="bbig:BBBOND_0105170"/>
<evidence type="ECO:0000256" key="1">
    <source>
        <dbReference type="ARBA" id="ARBA00007797"/>
    </source>
</evidence>
<dbReference type="OrthoDB" id="365734at2759"/>
<dbReference type="GO" id="GO:0042254">
    <property type="term" value="P:ribosome biogenesis"/>
    <property type="evidence" value="ECO:0007669"/>
    <property type="project" value="InterPro"/>
</dbReference>
<dbReference type="InterPro" id="IPR027193">
    <property type="entry name" value="Noc4"/>
</dbReference>
<dbReference type="VEuPathDB" id="PiroplasmaDB:BBBOND_0105170"/>
<evidence type="ECO:0000313" key="4">
    <source>
        <dbReference type="Proteomes" id="UP000033188"/>
    </source>
</evidence>
<dbReference type="EMBL" id="LK391707">
    <property type="protein sequence ID" value="CDR94208.1"/>
    <property type="molecule type" value="Genomic_DNA"/>
</dbReference>
<evidence type="ECO:0000259" key="2">
    <source>
        <dbReference type="Pfam" id="PF03914"/>
    </source>
</evidence>